<gene>
    <name evidence="2" type="ORF">GCM10022207_15200</name>
</gene>
<feature type="compositionally biased region" description="Low complexity" evidence="1">
    <location>
        <begin position="31"/>
        <end position="41"/>
    </location>
</feature>
<dbReference type="Gene3D" id="1.20.120.450">
    <property type="entry name" value="dinb family like domain"/>
    <property type="match status" value="1"/>
</dbReference>
<dbReference type="Pfam" id="PF04978">
    <property type="entry name" value="MST"/>
    <property type="match status" value="1"/>
</dbReference>
<proteinExistence type="predicted"/>
<name>A0ABP7JS78_9ACTN</name>
<sequence>MNQLWCGRSDLTSAEGLACPLLTRSEVAQRGTTGTTGPPAGREGDRLSVPAGRLRGMVEPSPKADLLRYLQDAREALLWKLDGLGEYDVRRPLTPTGTNLLGLVKHVAGVELGYLGDTFGRPYSDREPPPWWYTEDAEPNADMWATADESREQIAGLYQKAWEHSDSTIRSLPLDAIGHVPWWPAERRDVTLHHVVVRVIADTHRHAGHADIVRELVDGSVGRSKGTDTMPTGDPAWWQDYRSRLERVAREAGSD</sequence>
<dbReference type="EMBL" id="BAAAZA010000003">
    <property type="protein sequence ID" value="GAA3853226.1"/>
    <property type="molecule type" value="Genomic_DNA"/>
</dbReference>
<organism evidence="2 3">
    <name type="scientific">Streptomyces lannensis</name>
    <dbReference type="NCBI Taxonomy" id="766498"/>
    <lineage>
        <taxon>Bacteria</taxon>
        <taxon>Bacillati</taxon>
        <taxon>Actinomycetota</taxon>
        <taxon>Actinomycetes</taxon>
        <taxon>Kitasatosporales</taxon>
        <taxon>Streptomycetaceae</taxon>
        <taxon>Streptomyces</taxon>
    </lineage>
</organism>
<keyword evidence="3" id="KW-1185">Reference proteome</keyword>
<dbReference type="InterPro" id="IPR034660">
    <property type="entry name" value="DinB/YfiT-like"/>
</dbReference>
<dbReference type="SUPFAM" id="SSF109854">
    <property type="entry name" value="DinB/YfiT-like putative metalloenzymes"/>
    <property type="match status" value="1"/>
</dbReference>
<evidence type="ECO:0000313" key="3">
    <source>
        <dbReference type="Proteomes" id="UP001501563"/>
    </source>
</evidence>
<dbReference type="InterPro" id="IPR007061">
    <property type="entry name" value="MST-like"/>
</dbReference>
<comment type="caution">
    <text evidence="2">The sequence shown here is derived from an EMBL/GenBank/DDBJ whole genome shotgun (WGS) entry which is preliminary data.</text>
</comment>
<feature type="region of interest" description="Disordered" evidence="1">
    <location>
        <begin position="28"/>
        <end position="47"/>
    </location>
</feature>
<reference evidence="3" key="1">
    <citation type="journal article" date="2019" name="Int. J. Syst. Evol. Microbiol.">
        <title>The Global Catalogue of Microorganisms (GCM) 10K type strain sequencing project: providing services to taxonomists for standard genome sequencing and annotation.</title>
        <authorList>
            <consortium name="The Broad Institute Genomics Platform"/>
            <consortium name="The Broad Institute Genome Sequencing Center for Infectious Disease"/>
            <person name="Wu L."/>
            <person name="Ma J."/>
        </authorList>
    </citation>
    <scope>NUCLEOTIDE SEQUENCE [LARGE SCALE GENOMIC DNA]</scope>
    <source>
        <strain evidence="3">JCM 16578</strain>
    </source>
</reference>
<evidence type="ECO:0000256" key="1">
    <source>
        <dbReference type="SAM" id="MobiDB-lite"/>
    </source>
</evidence>
<dbReference type="Proteomes" id="UP001501563">
    <property type="component" value="Unassembled WGS sequence"/>
</dbReference>
<protein>
    <submittedName>
        <fullName evidence="2">DinB family protein</fullName>
    </submittedName>
</protein>
<evidence type="ECO:0000313" key="2">
    <source>
        <dbReference type="EMBL" id="GAA3853226.1"/>
    </source>
</evidence>
<accession>A0ABP7JS78</accession>